<evidence type="ECO:0000259" key="14">
    <source>
        <dbReference type="PROSITE" id="PS00028"/>
    </source>
</evidence>
<evidence type="ECO:0000256" key="12">
    <source>
        <dbReference type="PROSITE-ProRule" id="PRU01015"/>
    </source>
</evidence>
<dbReference type="RefSeq" id="XP_013777444.1">
    <property type="nucleotide sequence ID" value="XM_013921990.2"/>
</dbReference>
<comment type="subcellular location">
    <subcellularLocation>
        <location evidence="1">Cytoplasm</location>
        <location evidence="1">Cytosol</location>
    </subcellularLocation>
</comment>
<keyword evidence="5 12" id="KW-0808">Transferase</keyword>
<dbReference type="InterPro" id="IPR025799">
    <property type="entry name" value="Arg_MeTrfase"/>
</dbReference>
<evidence type="ECO:0000313" key="17">
    <source>
        <dbReference type="RefSeq" id="XP_013777444.1"/>
    </source>
</evidence>
<evidence type="ECO:0000256" key="5">
    <source>
        <dbReference type="ARBA" id="ARBA00022679"/>
    </source>
</evidence>
<evidence type="ECO:0000256" key="11">
    <source>
        <dbReference type="ARBA" id="ARBA00049303"/>
    </source>
</evidence>
<evidence type="ECO:0000256" key="6">
    <source>
        <dbReference type="ARBA" id="ARBA00022691"/>
    </source>
</evidence>
<dbReference type="EC" id="2.1.1.319" evidence="2"/>
<keyword evidence="4 12" id="KW-0489">Methyltransferase</keyword>
<dbReference type="SUPFAM" id="SSF57667">
    <property type="entry name" value="beta-beta-alpha zinc fingers"/>
    <property type="match status" value="1"/>
</dbReference>
<keyword evidence="9" id="KW-0862">Zinc</keyword>
<dbReference type="InterPro" id="IPR036236">
    <property type="entry name" value="Znf_C2H2_sf"/>
</dbReference>
<dbReference type="InterPro" id="IPR041698">
    <property type="entry name" value="Methyltransf_25"/>
</dbReference>
<keyword evidence="15" id="KW-1185">Reference proteome</keyword>
<keyword evidence="13" id="KW-0175">Coiled coil</keyword>
<keyword evidence="3" id="KW-0963">Cytoplasm</keyword>
<dbReference type="Gene3D" id="3.40.50.150">
    <property type="entry name" value="Vaccinia Virus protein VP39"/>
    <property type="match status" value="1"/>
</dbReference>
<dbReference type="PROSITE" id="PS51678">
    <property type="entry name" value="SAM_MT_PRMT"/>
    <property type="match status" value="1"/>
</dbReference>
<evidence type="ECO:0000256" key="4">
    <source>
        <dbReference type="ARBA" id="ARBA00022603"/>
    </source>
</evidence>
<dbReference type="CDD" id="cd02440">
    <property type="entry name" value="AdoMet_MTases"/>
    <property type="match status" value="1"/>
</dbReference>
<evidence type="ECO:0000256" key="3">
    <source>
        <dbReference type="ARBA" id="ARBA00022490"/>
    </source>
</evidence>
<dbReference type="Pfam" id="PF22528">
    <property type="entry name" value="PRMT_C"/>
    <property type="match status" value="1"/>
</dbReference>
<evidence type="ECO:0000313" key="18">
    <source>
        <dbReference type="RefSeq" id="XP_022244951.1"/>
    </source>
</evidence>
<proteinExistence type="predicted"/>
<dbReference type="Pfam" id="PF13649">
    <property type="entry name" value="Methyltransf_25"/>
    <property type="match status" value="1"/>
</dbReference>
<comment type="catalytic activity">
    <reaction evidence="11">
        <text>L-arginyl-[protein] + S-adenosyl-L-methionine = N(omega)-methyl-L-arginyl-[protein] + S-adenosyl-L-homocysteine + H(+)</text>
        <dbReference type="Rhea" id="RHEA:48100"/>
        <dbReference type="Rhea" id="RHEA-COMP:10532"/>
        <dbReference type="Rhea" id="RHEA-COMP:11990"/>
        <dbReference type="ChEBI" id="CHEBI:15378"/>
        <dbReference type="ChEBI" id="CHEBI:29965"/>
        <dbReference type="ChEBI" id="CHEBI:57856"/>
        <dbReference type="ChEBI" id="CHEBI:59789"/>
        <dbReference type="ChEBI" id="CHEBI:65280"/>
    </reaction>
    <physiologicalReaction direction="left-to-right" evidence="11">
        <dbReference type="Rhea" id="RHEA:48101"/>
    </physiologicalReaction>
</comment>
<dbReference type="PANTHER" id="PTHR11006:SF53">
    <property type="entry name" value="PROTEIN ARGININE N-METHYLTRANSFERASE 3"/>
    <property type="match status" value="1"/>
</dbReference>
<dbReference type="InterPro" id="IPR013087">
    <property type="entry name" value="Znf_C2H2_type"/>
</dbReference>
<evidence type="ECO:0000313" key="15">
    <source>
        <dbReference type="Proteomes" id="UP000694941"/>
    </source>
</evidence>
<evidence type="ECO:0000256" key="10">
    <source>
        <dbReference type="ARBA" id="ARBA00047384"/>
    </source>
</evidence>
<dbReference type="InterPro" id="IPR029063">
    <property type="entry name" value="SAM-dependent_MTases_sf"/>
</dbReference>
<evidence type="ECO:0000256" key="8">
    <source>
        <dbReference type="ARBA" id="ARBA00022771"/>
    </source>
</evidence>
<keyword evidence="8" id="KW-0863">Zinc-finger</keyword>
<dbReference type="InterPro" id="IPR049482">
    <property type="entry name" value="ANM3-like_C2H2_Zf"/>
</dbReference>
<dbReference type="InterPro" id="IPR055135">
    <property type="entry name" value="PRMT_dom"/>
</dbReference>
<evidence type="ECO:0000313" key="16">
    <source>
        <dbReference type="RefSeq" id="XP_013777442.1"/>
    </source>
</evidence>
<organism evidence="15 18">
    <name type="scientific">Limulus polyphemus</name>
    <name type="common">Atlantic horseshoe crab</name>
    <dbReference type="NCBI Taxonomy" id="6850"/>
    <lineage>
        <taxon>Eukaryota</taxon>
        <taxon>Metazoa</taxon>
        <taxon>Ecdysozoa</taxon>
        <taxon>Arthropoda</taxon>
        <taxon>Chelicerata</taxon>
        <taxon>Merostomata</taxon>
        <taxon>Xiphosura</taxon>
        <taxon>Limulidae</taxon>
        <taxon>Limulus</taxon>
    </lineage>
</organism>
<evidence type="ECO:0000256" key="9">
    <source>
        <dbReference type="ARBA" id="ARBA00022833"/>
    </source>
</evidence>
<dbReference type="PROSITE" id="PS00028">
    <property type="entry name" value="ZINC_FINGER_C2H2_1"/>
    <property type="match status" value="1"/>
</dbReference>
<dbReference type="Proteomes" id="UP000694941">
    <property type="component" value="Unplaced"/>
</dbReference>
<accession>A0ABM1SMU5</accession>
<dbReference type="RefSeq" id="XP_013777442.1">
    <property type="nucleotide sequence ID" value="XM_013921988.2"/>
</dbReference>
<evidence type="ECO:0000256" key="2">
    <source>
        <dbReference type="ARBA" id="ARBA00011925"/>
    </source>
</evidence>
<keyword evidence="6 12" id="KW-0949">S-adenosyl-L-methionine</keyword>
<feature type="domain" description="C2H2-type" evidence="14">
    <location>
        <begin position="31"/>
        <end position="52"/>
    </location>
</feature>
<keyword evidence="7" id="KW-0479">Metal-binding</keyword>
<dbReference type="SUPFAM" id="SSF53335">
    <property type="entry name" value="S-adenosyl-L-methionine-dependent methyltransferases"/>
    <property type="match status" value="1"/>
</dbReference>
<gene>
    <name evidence="16 17 18" type="primary">LOC106462104</name>
</gene>
<feature type="coiled-coil region" evidence="13">
    <location>
        <begin position="144"/>
        <end position="171"/>
    </location>
</feature>
<evidence type="ECO:0000256" key="1">
    <source>
        <dbReference type="ARBA" id="ARBA00004514"/>
    </source>
</evidence>
<dbReference type="Gene3D" id="2.70.160.11">
    <property type="entry name" value="Hnrnp arginine n-methyltransferase1"/>
    <property type="match status" value="1"/>
</dbReference>
<protein>
    <recommendedName>
        <fullName evidence="2">type I protein arginine methyltransferase</fullName>
        <ecNumber evidence="2">2.1.1.319</ecNumber>
    </recommendedName>
</protein>
<dbReference type="Pfam" id="PF21137">
    <property type="entry name" value="ANM3_C2H2_Zf"/>
    <property type="match status" value="1"/>
</dbReference>
<reference evidence="16 17" key="1">
    <citation type="submission" date="2025-05" db="UniProtKB">
        <authorList>
            <consortium name="RefSeq"/>
        </authorList>
    </citation>
    <scope>IDENTIFICATION</scope>
    <source>
        <tissue evidence="16 17">Muscle</tissue>
    </source>
</reference>
<dbReference type="RefSeq" id="XP_022244951.1">
    <property type="nucleotide sequence ID" value="XM_022389243.1"/>
</dbReference>
<evidence type="ECO:0000256" key="7">
    <source>
        <dbReference type="ARBA" id="ARBA00022723"/>
    </source>
</evidence>
<dbReference type="PANTHER" id="PTHR11006">
    <property type="entry name" value="PROTEIN ARGININE N-METHYLTRANSFERASE"/>
    <property type="match status" value="1"/>
</dbReference>
<sequence>MEGDRKSDSDSSDWEDAEEMEKDIPVTPAMCLFCEVTFPHTEEVFEHIKTDHSFDIIKFGVRFHLDAVLWIKFVNFMRKQKLSISDLQEISPNVIPWEEESYMTPSCPDDSLLIFDFEDFISNYKCNTTEPLDGKFVSLPKKKYLELLQRLSLAESKLEDLQKDVEKMRLSVRNSFLQSHATTSPSDVWEKSVSLLKEEEDCSYFDSYSHFSIHHEMLQDKARTEAYRNAIFNNRDLFCNKIVLDVGCGTGILCMFAASAGAKEVVGIDQSEVVYHAVDIIRENNLQNQVILKKGRLEDVELPIEKVDIVISEWMGYFLFFEGMIDTVLYARDKYLIKGGTLLPNRCTISLIALSDEDLYQRYVRFWTDVYDFKMSCMKKEVIKEATIESVRKEKVCSEPAVVKELNLMSCSPEDCEFSSEFQLKINQNGGITAVAGYFDCFFDLEHSVELSTSPWVPLTHWKQTVFLLSDPIPVTQGDTVNGRIFCRRSRKERRSLLVTITLEDSSQSYFLS</sequence>
<name>A0ABM1SMU5_LIMPO</name>
<evidence type="ECO:0000256" key="13">
    <source>
        <dbReference type="SAM" id="Coils"/>
    </source>
</evidence>
<comment type="catalytic activity">
    <reaction evidence="10">
        <text>L-arginyl-[protein] + 2 S-adenosyl-L-methionine = N(omega),N(omega)-dimethyl-L-arginyl-[protein] + 2 S-adenosyl-L-homocysteine + 2 H(+)</text>
        <dbReference type="Rhea" id="RHEA:48096"/>
        <dbReference type="Rhea" id="RHEA-COMP:10532"/>
        <dbReference type="Rhea" id="RHEA-COMP:11991"/>
        <dbReference type="ChEBI" id="CHEBI:15378"/>
        <dbReference type="ChEBI" id="CHEBI:29965"/>
        <dbReference type="ChEBI" id="CHEBI:57856"/>
        <dbReference type="ChEBI" id="CHEBI:59789"/>
        <dbReference type="ChEBI" id="CHEBI:61897"/>
        <dbReference type="EC" id="2.1.1.319"/>
    </reaction>
    <physiologicalReaction direction="left-to-right" evidence="10">
        <dbReference type="Rhea" id="RHEA:48097"/>
    </physiologicalReaction>
</comment>
<dbReference type="GeneID" id="106462104"/>